<comment type="catalytic activity">
    <reaction evidence="9">
        <text>L-seryl-[protein] + ATP = O-phospho-L-seryl-[protein] + ADP + H(+)</text>
        <dbReference type="Rhea" id="RHEA:17989"/>
        <dbReference type="Rhea" id="RHEA-COMP:9863"/>
        <dbReference type="Rhea" id="RHEA-COMP:11604"/>
        <dbReference type="ChEBI" id="CHEBI:15378"/>
        <dbReference type="ChEBI" id="CHEBI:29999"/>
        <dbReference type="ChEBI" id="CHEBI:30616"/>
        <dbReference type="ChEBI" id="CHEBI:83421"/>
        <dbReference type="ChEBI" id="CHEBI:456216"/>
        <dbReference type="EC" id="2.7.11.1"/>
    </reaction>
</comment>
<dbReference type="PANTHER" id="PTHR22984:SF25">
    <property type="entry name" value="PROTEIN KINASE DOMAIN-CONTAINING PROTEIN"/>
    <property type="match status" value="1"/>
</dbReference>
<dbReference type="Proteomes" id="UP000001542">
    <property type="component" value="Unassembled WGS sequence"/>
</dbReference>
<comment type="subcellular location">
    <subcellularLocation>
        <location evidence="1">Host cell</location>
    </subcellularLocation>
</comment>
<evidence type="ECO:0000256" key="4">
    <source>
        <dbReference type="ARBA" id="ARBA00022679"/>
    </source>
</evidence>
<dbReference type="InterPro" id="IPR051138">
    <property type="entry name" value="PIM_Ser/Thr_kinase"/>
</dbReference>
<dbReference type="GO" id="GO:0005524">
    <property type="term" value="F:ATP binding"/>
    <property type="evidence" value="ECO:0007669"/>
    <property type="project" value="UniProtKB-KW"/>
</dbReference>
<dbReference type="PROSITE" id="PS50096">
    <property type="entry name" value="IQ"/>
    <property type="match status" value="1"/>
</dbReference>
<evidence type="ECO:0000259" key="10">
    <source>
        <dbReference type="PROSITE" id="PS50011"/>
    </source>
</evidence>
<keyword evidence="6" id="KW-0418">Kinase</keyword>
<evidence type="ECO:0000256" key="9">
    <source>
        <dbReference type="ARBA" id="ARBA00048679"/>
    </source>
</evidence>
<dbReference type="GO" id="GO:0004674">
    <property type="term" value="F:protein serine/threonine kinase activity"/>
    <property type="evidence" value="ECO:0000318"/>
    <property type="project" value="GO_Central"/>
</dbReference>
<dbReference type="VEuPathDB" id="TrichDB:TVAGG3_0811010"/>
<comment type="catalytic activity">
    <reaction evidence="8">
        <text>L-threonyl-[protein] + ATP = O-phospho-L-threonyl-[protein] + ADP + H(+)</text>
        <dbReference type="Rhea" id="RHEA:46608"/>
        <dbReference type="Rhea" id="RHEA-COMP:11060"/>
        <dbReference type="Rhea" id="RHEA-COMP:11605"/>
        <dbReference type="ChEBI" id="CHEBI:15378"/>
        <dbReference type="ChEBI" id="CHEBI:30013"/>
        <dbReference type="ChEBI" id="CHEBI:30616"/>
        <dbReference type="ChEBI" id="CHEBI:61977"/>
        <dbReference type="ChEBI" id="CHEBI:456216"/>
        <dbReference type="EC" id="2.7.11.1"/>
    </reaction>
</comment>
<reference evidence="11" key="2">
    <citation type="journal article" date="2007" name="Science">
        <title>Draft genome sequence of the sexually transmitted pathogen Trichomonas vaginalis.</title>
        <authorList>
            <person name="Carlton J.M."/>
            <person name="Hirt R.P."/>
            <person name="Silva J.C."/>
            <person name="Delcher A.L."/>
            <person name="Schatz M."/>
            <person name="Zhao Q."/>
            <person name="Wortman J.R."/>
            <person name="Bidwell S.L."/>
            <person name="Alsmark U.C.M."/>
            <person name="Besteiro S."/>
            <person name="Sicheritz-Ponten T."/>
            <person name="Noel C.J."/>
            <person name="Dacks J.B."/>
            <person name="Foster P.G."/>
            <person name="Simillion C."/>
            <person name="Van de Peer Y."/>
            <person name="Miranda-Saavedra D."/>
            <person name="Barton G.J."/>
            <person name="Westrop G.D."/>
            <person name="Mueller S."/>
            <person name="Dessi D."/>
            <person name="Fiori P.L."/>
            <person name="Ren Q."/>
            <person name="Paulsen I."/>
            <person name="Zhang H."/>
            <person name="Bastida-Corcuera F.D."/>
            <person name="Simoes-Barbosa A."/>
            <person name="Brown M.T."/>
            <person name="Hayes R.D."/>
            <person name="Mukherjee M."/>
            <person name="Okumura C.Y."/>
            <person name="Schneider R."/>
            <person name="Smith A.J."/>
            <person name="Vanacova S."/>
            <person name="Villalvazo M."/>
            <person name="Haas B.J."/>
            <person name="Pertea M."/>
            <person name="Feldblyum T.V."/>
            <person name="Utterback T.R."/>
            <person name="Shu C.L."/>
            <person name="Osoegawa K."/>
            <person name="de Jong P.J."/>
            <person name="Hrdy I."/>
            <person name="Horvathova L."/>
            <person name="Zubacova Z."/>
            <person name="Dolezal P."/>
            <person name="Malik S.B."/>
            <person name="Logsdon J.M. Jr."/>
            <person name="Henze K."/>
            <person name="Gupta A."/>
            <person name="Wang C.C."/>
            <person name="Dunne R.L."/>
            <person name="Upcroft J.A."/>
            <person name="Upcroft P."/>
            <person name="White O."/>
            <person name="Salzberg S.L."/>
            <person name="Tang P."/>
            <person name="Chiu C.-H."/>
            <person name="Lee Y.-S."/>
            <person name="Embley T.M."/>
            <person name="Coombs G.H."/>
            <person name="Mottram J.C."/>
            <person name="Tachezy J."/>
            <person name="Fraser-Liggett C.M."/>
            <person name="Johnson P.J."/>
        </authorList>
    </citation>
    <scope>NUCLEOTIDE SEQUENCE [LARGE SCALE GENOMIC DNA]</scope>
    <source>
        <strain evidence="11">G3</strain>
    </source>
</reference>
<evidence type="ECO:0000256" key="2">
    <source>
        <dbReference type="ARBA" id="ARBA00012513"/>
    </source>
</evidence>
<dbReference type="Gene3D" id="1.20.5.190">
    <property type="match status" value="1"/>
</dbReference>
<dbReference type="SMR" id="A2DAH4"/>
<dbReference type="Pfam" id="PF00069">
    <property type="entry name" value="Pkinase"/>
    <property type="match status" value="1"/>
</dbReference>
<dbReference type="InParanoid" id="A2DAH4"/>
<protein>
    <recommendedName>
        <fullName evidence="2">non-specific serine/threonine protein kinase</fullName>
        <ecNumber evidence="2">2.7.11.1</ecNumber>
    </recommendedName>
</protein>
<accession>A2DAH4</accession>
<evidence type="ECO:0000256" key="7">
    <source>
        <dbReference type="ARBA" id="ARBA00022840"/>
    </source>
</evidence>
<reference evidence="11" key="1">
    <citation type="submission" date="2006-10" db="EMBL/GenBank/DDBJ databases">
        <authorList>
            <person name="Amadeo P."/>
            <person name="Zhao Q."/>
            <person name="Wortman J."/>
            <person name="Fraser-Liggett C."/>
            <person name="Carlton J."/>
        </authorList>
    </citation>
    <scope>NUCLEOTIDE SEQUENCE</scope>
    <source>
        <strain evidence="11">G3</strain>
    </source>
</reference>
<dbReference type="VEuPathDB" id="TrichDB:TVAG_035000"/>
<evidence type="ECO:0000256" key="3">
    <source>
        <dbReference type="ARBA" id="ARBA00022527"/>
    </source>
</evidence>
<dbReference type="InterPro" id="IPR016024">
    <property type="entry name" value="ARM-type_fold"/>
</dbReference>
<dbReference type="SMART" id="SM00220">
    <property type="entry name" value="S_TKc"/>
    <property type="match status" value="1"/>
</dbReference>
<evidence type="ECO:0000313" key="12">
    <source>
        <dbReference type="Proteomes" id="UP000001542"/>
    </source>
</evidence>
<gene>
    <name evidence="11" type="ORF">TVAG_035000</name>
</gene>
<evidence type="ECO:0000256" key="1">
    <source>
        <dbReference type="ARBA" id="ARBA00004340"/>
    </source>
</evidence>
<evidence type="ECO:0000256" key="8">
    <source>
        <dbReference type="ARBA" id="ARBA00047899"/>
    </source>
</evidence>
<dbReference type="OrthoDB" id="10586126at2759"/>
<dbReference type="SUPFAM" id="SSF48371">
    <property type="entry name" value="ARM repeat"/>
    <property type="match status" value="1"/>
</dbReference>
<keyword evidence="12" id="KW-1185">Reference proteome</keyword>
<dbReference type="STRING" id="5722.A2DAH4"/>
<dbReference type="eggNOG" id="KOG0658">
    <property type="taxonomic scope" value="Eukaryota"/>
</dbReference>
<proteinExistence type="predicted"/>
<dbReference type="InterPro" id="IPR011009">
    <property type="entry name" value="Kinase-like_dom_sf"/>
</dbReference>
<keyword evidence="4" id="KW-0808">Transferase</keyword>
<keyword evidence="5" id="KW-0547">Nucleotide-binding</keyword>
<dbReference type="KEGG" id="tva:5468012"/>
<dbReference type="Gene3D" id="1.10.510.10">
    <property type="entry name" value="Transferase(Phosphotransferase) domain 1"/>
    <property type="match status" value="1"/>
</dbReference>
<feature type="domain" description="Protein kinase" evidence="10">
    <location>
        <begin position="741"/>
        <end position="1082"/>
    </location>
</feature>
<dbReference type="GO" id="GO:0005737">
    <property type="term" value="C:cytoplasm"/>
    <property type="evidence" value="ECO:0000318"/>
    <property type="project" value="GO_Central"/>
</dbReference>
<dbReference type="RefSeq" id="XP_001583463.1">
    <property type="nucleotide sequence ID" value="XM_001583413.1"/>
</dbReference>
<dbReference type="EMBL" id="DS113183">
    <property type="protein sequence ID" value="EAY22477.1"/>
    <property type="molecule type" value="Genomic_DNA"/>
</dbReference>
<name>A2DAH4_TRIV3</name>
<evidence type="ECO:0000313" key="11">
    <source>
        <dbReference type="EMBL" id="EAY22477.1"/>
    </source>
</evidence>
<dbReference type="EC" id="2.7.11.1" evidence="2"/>
<dbReference type="InterPro" id="IPR000719">
    <property type="entry name" value="Prot_kinase_dom"/>
</dbReference>
<dbReference type="PROSITE" id="PS50011">
    <property type="entry name" value="PROTEIN_KINASE_DOM"/>
    <property type="match status" value="1"/>
</dbReference>
<evidence type="ECO:0000256" key="6">
    <source>
        <dbReference type="ARBA" id="ARBA00022777"/>
    </source>
</evidence>
<organism evidence="11 12">
    <name type="scientific">Trichomonas vaginalis (strain ATCC PRA-98 / G3)</name>
    <dbReference type="NCBI Taxonomy" id="412133"/>
    <lineage>
        <taxon>Eukaryota</taxon>
        <taxon>Metamonada</taxon>
        <taxon>Parabasalia</taxon>
        <taxon>Trichomonadida</taxon>
        <taxon>Trichomonadidae</taxon>
        <taxon>Trichomonas</taxon>
    </lineage>
</organism>
<evidence type="ECO:0000256" key="5">
    <source>
        <dbReference type="ARBA" id="ARBA00022741"/>
    </source>
</evidence>
<sequence length="1830" mass="214177">MELENLNKNQVYILQRFAKKAIHNFKFRKYKCAVKIQRLFRYYLYKKQLNEYIKSRAAIKIQRFWRTILRQNSESEERKRKRKIITGTLNADLNGTGIPHRSKRRFIVPELPPPWKDQNMRKFRDDQIDAMLKERESLYKWAYNLVSSIPKKLFNKFDMIDQIKSKNTEFMNRQVQSNFYLFTPYYRHNIPFARWFYFHEPSYRLFVVCRKSVSMLTIHENETDNESFHIEADANLIDSAFDKYCGRIYLLFDDWTISVFEHGNFIKPKRILSKPTLLCQRKYLYVDKFGYLWLYCGVTRSNYVLLDALTFSPLLDQHIKLPDELPLGEIIPLFTNGNPNGYIVYDIKYSKPYLMNRFWEITYDKFNDYGDENTQIFISKEFLVKYGGNSCYFVIYDRNGENITKRQTIKFESPVISVQYNRRRQLWILGMTNAKIKILALARKQYQVVIPKENIDPKLQPLYEETFAEILSRPKYGKDDFVEIWEHRMISPANYLRVIQFSTTTFLVVTCCTNGDVNFIFMVIIEYPVKAYQVPLMKLPPFFTSPHVICRRIFDEDFFKVYPLVTRSRVQFDRDALYNQQISAEVEKRYNLYRLKSTPNPEYAKIMLQSPYRRWIKYLTIFKDTLSVYELYNIISKTMMMNPSIDTTDKFIHLLISRTNMKNSASVGKYKCLSGLTFNTQDIIIGLEAVATLLSSELKDFNIFRENIQTLDLTFPAFYMKSAANEYNAYVIHRLNEIENIIKNRIKMSGSPPALYLKKQTKFVVIPDIYPEISKPIMLPKLIEKPYGLTPNPLFEAYRYRSHRDFDIPSNNVKYCSYDKEIENAEIIPLKEEIPIDELSINRGMGHINQCPSIVCISKDGMQLMQQYPTGYVPLAYFLESDHFTRGNPQNFLVARYWLMQILIIIGSLHKMKIVLRSCLPSNWIISQDGSTVQLLTLADAKFPGTKPPDLHWKEKFEYFLPPEYFDEKQYTSAFDIYQFGVLLLIIFTGQVPSSFHAVLKKYQKYKKVDIIQILKSPLFYYDPIESLDFHPFPFFTAKNDVLHKLLEIDSITSLFDIVTACLDFDPERRPTVRQLLDHPFFNIPLGLCNRAKANAVNIVHSTPYSIFVSAIFGNLCNHIENELKINPASAPTLLTAVNILDAFINPTDSNIPFPIENHSTATIVNEVFDQEYFDRIVNYVINCLSLRFERGEDVKEDAAFSAVLHLFHQFFRSRVISNDLFIRVFPSFKRIATGIWGWHESHVLFAFLHQQMKPLVDFFFLKLSPDVHKKMGVSEFYCKNFVQFYDNLRDFSLAFEEKSIKRYTSALSFMKIFIEAYRNDDTRQLLFDFGISHKIEQSLVFSIPPVRLAALELCSEMLSFNAPELYCDFIFTTFAYHIESGVQPFAEKQSMIELTRRFMLSKSFNVILSMMRSGIIEALLSCTSSSVPEYSQYTVWGYKEELPIFRQARSALTDIFNNGISSIYAVVINCPDIVDQLESLNIISFDAKNFSSMIKNIETNNVIEPTLITTMSVAEVSPISIVTSMTGQTSQAFQESMTVVAKYLVRTGVKEVSLLKSVISIWENHKWDLYTPLFDFINREFANSNRQDCVHLSLKILQRPTLPESFLTIPKAFINSARTAYEKIKAAVKKRSVDMSIVENYPSERKWRMTMLSAILTCTDRRVPLVLYDEGFADFIIECLNTPVKLEVNLRVVPTSFSNYNRTYQIRNEAIQFIRIVCTKSRHGDSVLSSLVSRVRNGGLLQREADMLRKIEDREYRKTCISLLQVLSDSEEYFNINSIIVNSDFLMELKEETLVDWEKFQILKNAWNKSMDNVINVYGRIKCLYDSIE</sequence>
<keyword evidence="3" id="KW-0723">Serine/threonine-protein kinase</keyword>
<dbReference type="SUPFAM" id="SSF56112">
    <property type="entry name" value="Protein kinase-like (PK-like)"/>
    <property type="match status" value="1"/>
</dbReference>
<dbReference type="PANTHER" id="PTHR22984">
    <property type="entry name" value="SERINE/THREONINE-PROTEIN KINASE PIM"/>
    <property type="match status" value="1"/>
</dbReference>
<keyword evidence="7" id="KW-0067">ATP-binding</keyword>
<dbReference type="GO" id="GO:0043657">
    <property type="term" value="C:host cell"/>
    <property type="evidence" value="ECO:0007669"/>
    <property type="project" value="UniProtKB-SubCell"/>
</dbReference>